<evidence type="ECO:0000313" key="13">
    <source>
        <dbReference type="Proteomes" id="UP000005384"/>
    </source>
</evidence>
<reference evidence="12 13" key="1">
    <citation type="submission" date="2011-08" db="EMBL/GenBank/DDBJ databases">
        <title>The Genome Sequence of Clostridium hathewayi WAL-18680.</title>
        <authorList>
            <consortium name="The Broad Institute Genome Sequencing Platform"/>
            <person name="Earl A."/>
            <person name="Ward D."/>
            <person name="Feldgarden M."/>
            <person name="Gevers D."/>
            <person name="Finegold S.M."/>
            <person name="Summanen P.H."/>
            <person name="Molitoris D.R."/>
            <person name="Song M."/>
            <person name="Daigneault M."/>
            <person name="Allen-Vercoe E."/>
            <person name="Young S.K."/>
            <person name="Zeng Q."/>
            <person name="Gargeya S."/>
            <person name="Fitzgerald M."/>
            <person name="Haas B."/>
            <person name="Abouelleil A."/>
            <person name="Alvarado L."/>
            <person name="Arachchi H.M."/>
            <person name="Berlin A."/>
            <person name="Brown A."/>
            <person name="Chapman S.B."/>
            <person name="Chen Z."/>
            <person name="Dunbar C."/>
            <person name="Freedman E."/>
            <person name="Gearin G."/>
            <person name="Gellesch M."/>
            <person name="Goldberg J."/>
            <person name="Griggs A."/>
            <person name="Gujja S."/>
            <person name="Heiman D."/>
            <person name="Howarth C."/>
            <person name="Larson L."/>
            <person name="Lui A."/>
            <person name="MacDonald P.J.P."/>
            <person name="Montmayeur A."/>
            <person name="Murphy C."/>
            <person name="Neiman D."/>
            <person name="Pearson M."/>
            <person name="Priest M."/>
            <person name="Roberts A."/>
            <person name="Saif S."/>
            <person name="Shea T."/>
            <person name="Shenoy N."/>
            <person name="Sisk P."/>
            <person name="Stolte C."/>
            <person name="Sykes S."/>
            <person name="Wortman J."/>
            <person name="Nusbaum C."/>
            <person name="Birren B."/>
        </authorList>
    </citation>
    <scope>NUCLEOTIDE SEQUENCE [LARGE SCALE GENOMIC DNA]</scope>
    <source>
        <strain evidence="12 13">WAL-18680</strain>
    </source>
</reference>
<dbReference type="HOGENOM" id="CLU_030647_1_0_9"/>
<sequence>MNKSLRYCFALLLTTVMVAGSAVPAFAGSSDSGPGVQYQEQTQNNTADTGANAQSDANTAGQDTGSQNTGTQAAAGEDGEARNAEAAADVAEEAAAAAAEAAAQANNPMNVPKRLPHLQTTVLLQNGQWSRAFVNDEQIYNEGTTFISISIFLTEIIGNVHYRAYTSAGGWTPWAMNGQQTTITTLEDSQWAPIEAVQIRLSGPVHNDYDVYYTTTLNNGKETDWAMNGRTAGTMNQGLALTGLRMSCFAKGDAFPYRTANPVVSAHADGIQNIDGALRYIHGDGSNFTGWGWDDMDRYYFVDSNPVTGWQYLDGYKYYFAEDGKLVQDLEPIIGAKGPYQIKINKEMNCMTVYVRDGGNGFIIPLKTFLVSTGDDTPLGTFSTPEKYRWRLMNSGVYAQYATRLGKGLSFLMHSIIYDRPDTYTAWASTYNHMGVARSAGCIRLLSRDAKWIYDNCPVGTTVVVYNDYTPGPYERPVIAAEIPFAQNWDPTDVNATPEGIAAATAAIMAQAQ</sequence>
<feature type="active site" description="Proton donor/acceptor" evidence="8">
    <location>
        <position position="414"/>
    </location>
</feature>
<evidence type="ECO:0000256" key="9">
    <source>
        <dbReference type="SAM" id="MobiDB-lite"/>
    </source>
</evidence>
<dbReference type="GO" id="GO:0071555">
    <property type="term" value="P:cell wall organization"/>
    <property type="evidence" value="ECO:0007669"/>
    <property type="project" value="UniProtKB-UniRule"/>
</dbReference>
<dbReference type="UniPathway" id="UPA00219"/>
<feature type="signal peptide" evidence="10">
    <location>
        <begin position="1"/>
        <end position="27"/>
    </location>
</feature>
<evidence type="ECO:0000256" key="4">
    <source>
        <dbReference type="ARBA" id="ARBA00022960"/>
    </source>
</evidence>
<dbReference type="SUPFAM" id="SSF141523">
    <property type="entry name" value="L,D-transpeptidase catalytic domain-like"/>
    <property type="match status" value="1"/>
</dbReference>
<dbReference type="AlphaFoldDB" id="G5IAP1"/>
<dbReference type="GO" id="GO:0018104">
    <property type="term" value="P:peptidoglycan-protein cross-linking"/>
    <property type="evidence" value="ECO:0007669"/>
    <property type="project" value="TreeGrafter"/>
</dbReference>
<evidence type="ECO:0000256" key="5">
    <source>
        <dbReference type="ARBA" id="ARBA00022984"/>
    </source>
</evidence>
<dbReference type="PANTHER" id="PTHR30582">
    <property type="entry name" value="L,D-TRANSPEPTIDASE"/>
    <property type="match status" value="1"/>
</dbReference>
<dbReference type="PROSITE" id="PS51170">
    <property type="entry name" value="CW"/>
    <property type="match status" value="1"/>
</dbReference>
<keyword evidence="13" id="KW-1185">Reference proteome</keyword>
<keyword evidence="4 8" id="KW-0133">Cell shape</keyword>
<keyword evidence="5 8" id="KW-0573">Peptidoglycan synthesis</keyword>
<evidence type="ECO:0000259" key="11">
    <source>
        <dbReference type="PROSITE" id="PS52029"/>
    </source>
</evidence>
<comment type="caution">
    <text evidence="12">The sequence shown here is derived from an EMBL/GenBank/DDBJ whole genome shotgun (WGS) entry which is preliminary data.</text>
</comment>
<dbReference type="CDD" id="cd16913">
    <property type="entry name" value="YkuD_like"/>
    <property type="match status" value="1"/>
</dbReference>
<keyword evidence="10" id="KW-0732">Signal</keyword>
<gene>
    <name evidence="12" type="ORF">HMPREF9473_00513</name>
</gene>
<dbReference type="Gene3D" id="2.40.440.10">
    <property type="entry name" value="L,D-transpeptidase catalytic domain-like"/>
    <property type="match status" value="1"/>
</dbReference>
<feature type="region of interest" description="Disordered" evidence="9">
    <location>
        <begin position="28"/>
        <end position="91"/>
    </location>
</feature>
<dbReference type="PANTHER" id="PTHR30582:SF2">
    <property type="entry name" value="L,D-TRANSPEPTIDASE YCIB-RELATED"/>
    <property type="match status" value="1"/>
</dbReference>
<dbReference type="GO" id="GO:0016740">
    <property type="term" value="F:transferase activity"/>
    <property type="evidence" value="ECO:0007669"/>
    <property type="project" value="UniProtKB-KW"/>
</dbReference>
<dbReference type="InterPro" id="IPR018337">
    <property type="entry name" value="Cell_wall/Cho-bd_repeat"/>
</dbReference>
<protein>
    <recommendedName>
        <fullName evidence="11">L,D-TPase catalytic domain-containing protein</fullName>
    </recommendedName>
</protein>
<feature type="compositionally biased region" description="Polar residues" evidence="9">
    <location>
        <begin position="38"/>
        <end position="72"/>
    </location>
</feature>
<dbReference type="PATRIC" id="fig|742737.3.peg.513"/>
<feature type="chain" id="PRO_5003478472" description="L,D-TPase catalytic domain-containing protein" evidence="10">
    <location>
        <begin position="28"/>
        <end position="513"/>
    </location>
</feature>
<dbReference type="OrthoDB" id="177750at2"/>
<name>G5IAP1_9FIRM</name>
<dbReference type="GO" id="GO:0005576">
    <property type="term" value="C:extracellular region"/>
    <property type="evidence" value="ECO:0007669"/>
    <property type="project" value="TreeGrafter"/>
</dbReference>
<dbReference type="GO" id="GO:0008360">
    <property type="term" value="P:regulation of cell shape"/>
    <property type="evidence" value="ECO:0007669"/>
    <property type="project" value="UniProtKB-UniRule"/>
</dbReference>
<keyword evidence="3" id="KW-0677">Repeat</keyword>
<evidence type="ECO:0000256" key="8">
    <source>
        <dbReference type="PROSITE-ProRule" id="PRU01373"/>
    </source>
</evidence>
<dbReference type="Pfam" id="PF03734">
    <property type="entry name" value="YkuD"/>
    <property type="match status" value="1"/>
</dbReference>
<comment type="pathway">
    <text evidence="1 8">Cell wall biogenesis; peptidoglycan biosynthesis.</text>
</comment>
<proteinExistence type="predicted"/>
<evidence type="ECO:0000313" key="12">
    <source>
        <dbReference type="EMBL" id="EHI61490.1"/>
    </source>
</evidence>
<evidence type="ECO:0000256" key="6">
    <source>
        <dbReference type="ARBA" id="ARBA00023316"/>
    </source>
</evidence>
<evidence type="ECO:0000256" key="2">
    <source>
        <dbReference type="ARBA" id="ARBA00022679"/>
    </source>
</evidence>
<dbReference type="Gene3D" id="2.10.270.10">
    <property type="entry name" value="Cholin Binding"/>
    <property type="match status" value="1"/>
</dbReference>
<dbReference type="GO" id="GO:0071972">
    <property type="term" value="F:peptidoglycan L,D-transpeptidase activity"/>
    <property type="evidence" value="ECO:0007669"/>
    <property type="project" value="TreeGrafter"/>
</dbReference>
<dbReference type="SUPFAM" id="SSF69360">
    <property type="entry name" value="Cell wall binding repeat"/>
    <property type="match status" value="1"/>
</dbReference>
<evidence type="ECO:0000256" key="3">
    <source>
        <dbReference type="ARBA" id="ARBA00022737"/>
    </source>
</evidence>
<dbReference type="PROSITE" id="PS52029">
    <property type="entry name" value="LD_TPASE"/>
    <property type="match status" value="1"/>
</dbReference>
<dbReference type="EMBL" id="ADLN01000002">
    <property type="protein sequence ID" value="EHI61490.1"/>
    <property type="molecule type" value="Genomic_DNA"/>
</dbReference>
<evidence type="ECO:0000256" key="10">
    <source>
        <dbReference type="SAM" id="SignalP"/>
    </source>
</evidence>
<dbReference type="InterPro" id="IPR050979">
    <property type="entry name" value="LD-transpeptidase"/>
</dbReference>
<dbReference type="InterPro" id="IPR005490">
    <property type="entry name" value="LD_TPept_cat_dom"/>
</dbReference>
<evidence type="ECO:0000256" key="1">
    <source>
        <dbReference type="ARBA" id="ARBA00004752"/>
    </source>
</evidence>
<dbReference type="Proteomes" id="UP000005384">
    <property type="component" value="Unassembled WGS sequence"/>
</dbReference>
<organism evidence="12 13">
    <name type="scientific">Hungatella hathewayi WAL-18680</name>
    <dbReference type="NCBI Taxonomy" id="742737"/>
    <lineage>
        <taxon>Bacteria</taxon>
        <taxon>Bacillati</taxon>
        <taxon>Bacillota</taxon>
        <taxon>Clostridia</taxon>
        <taxon>Lachnospirales</taxon>
        <taxon>Lachnospiraceae</taxon>
        <taxon>Hungatella</taxon>
    </lineage>
</organism>
<dbReference type="RefSeq" id="WP_006778496.1">
    <property type="nucleotide sequence ID" value="NZ_CP040506.1"/>
</dbReference>
<evidence type="ECO:0000256" key="7">
    <source>
        <dbReference type="PROSITE-ProRule" id="PRU00591"/>
    </source>
</evidence>
<feature type="active site" description="Nucleophile" evidence="8">
    <location>
        <position position="442"/>
    </location>
</feature>
<keyword evidence="6 8" id="KW-0961">Cell wall biogenesis/degradation</keyword>
<accession>G5IAP1</accession>
<dbReference type="InterPro" id="IPR038063">
    <property type="entry name" value="Transpep_catalytic_dom"/>
</dbReference>
<feature type="domain" description="L,D-TPase catalytic" evidence="11">
    <location>
        <begin position="340"/>
        <end position="466"/>
    </location>
</feature>
<keyword evidence="2" id="KW-0808">Transferase</keyword>
<feature type="repeat" description="Cell wall-binding" evidence="7">
    <location>
        <begin position="307"/>
        <end position="326"/>
    </location>
</feature>